<dbReference type="GO" id="GO:0006950">
    <property type="term" value="P:response to stress"/>
    <property type="evidence" value="ECO:0007669"/>
    <property type="project" value="TreeGrafter"/>
</dbReference>
<sequence>MTEADGLQYRSDIVASLTHVIGTWTTSDFIAAVARSSGVELDTPSIVTITLIARGGPQRPSALAHALVTGASNMSKIIARLESAAFVERRTDPDDARASLVHLTDRGADVARSLTRAGDTLIEALLVGWSAADRNEFARLLSKFDASSSAYARRSNAHPDAARES</sequence>
<evidence type="ECO:0000259" key="1">
    <source>
        <dbReference type="PROSITE" id="PS50995"/>
    </source>
</evidence>
<dbReference type="Pfam" id="PF01047">
    <property type="entry name" value="MarR"/>
    <property type="match status" value="1"/>
</dbReference>
<protein>
    <submittedName>
        <fullName evidence="2">DNA-binding transcriptional regulator, MarR family</fullName>
    </submittedName>
</protein>
<dbReference type="PANTHER" id="PTHR33164:SF57">
    <property type="entry name" value="MARR-FAMILY TRANSCRIPTIONAL REGULATOR"/>
    <property type="match status" value="1"/>
</dbReference>
<dbReference type="InterPro" id="IPR036388">
    <property type="entry name" value="WH-like_DNA-bd_sf"/>
</dbReference>
<dbReference type="PANTHER" id="PTHR33164">
    <property type="entry name" value="TRANSCRIPTIONAL REGULATOR, MARR FAMILY"/>
    <property type="match status" value="1"/>
</dbReference>
<dbReference type="InterPro" id="IPR036390">
    <property type="entry name" value="WH_DNA-bd_sf"/>
</dbReference>
<dbReference type="RefSeq" id="WP_091182128.1">
    <property type="nucleotide sequence ID" value="NZ_FNRY01000001.1"/>
</dbReference>
<feature type="domain" description="HTH marR-type" evidence="1">
    <location>
        <begin position="10"/>
        <end position="146"/>
    </location>
</feature>
<proteinExistence type="predicted"/>
<dbReference type="GO" id="GO:0003677">
    <property type="term" value="F:DNA binding"/>
    <property type="evidence" value="ECO:0007669"/>
    <property type="project" value="UniProtKB-KW"/>
</dbReference>
<gene>
    <name evidence="2" type="ORF">SAMN04489806_1504</name>
</gene>
<name>A0A1H4LD34_9MICO</name>
<reference evidence="2 3" key="1">
    <citation type="submission" date="2016-10" db="EMBL/GenBank/DDBJ databases">
        <authorList>
            <person name="de Groot N.N."/>
        </authorList>
    </citation>
    <scope>NUCLEOTIDE SEQUENCE [LARGE SCALE GENOMIC DNA]</scope>
    <source>
        <strain evidence="2 3">DSM 21799</strain>
    </source>
</reference>
<organism evidence="2 3">
    <name type="scientific">Paramicrobacterium humi</name>
    <dbReference type="NCBI Taxonomy" id="640635"/>
    <lineage>
        <taxon>Bacteria</taxon>
        <taxon>Bacillati</taxon>
        <taxon>Actinomycetota</taxon>
        <taxon>Actinomycetes</taxon>
        <taxon>Micrococcales</taxon>
        <taxon>Microbacteriaceae</taxon>
        <taxon>Paramicrobacterium</taxon>
    </lineage>
</organism>
<dbReference type="Gene3D" id="1.10.10.10">
    <property type="entry name" value="Winged helix-like DNA-binding domain superfamily/Winged helix DNA-binding domain"/>
    <property type="match status" value="1"/>
</dbReference>
<dbReference type="EMBL" id="FNRY01000001">
    <property type="protein sequence ID" value="SEB68593.1"/>
    <property type="molecule type" value="Genomic_DNA"/>
</dbReference>
<dbReference type="SMART" id="SM00347">
    <property type="entry name" value="HTH_MARR"/>
    <property type="match status" value="1"/>
</dbReference>
<dbReference type="AlphaFoldDB" id="A0A1H4LD34"/>
<dbReference type="STRING" id="640635.SAMN04489806_1504"/>
<dbReference type="PRINTS" id="PR00598">
    <property type="entry name" value="HTHMARR"/>
</dbReference>
<dbReference type="PROSITE" id="PS50995">
    <property type="entry name" value="HTH_MARR_2"/>
    <property type="match status" value="1"/>
</dbReference>
<accession>A0A1H4LD34</accession>
<dbReference type="GO" id="GO:0003700">
    <property type="term" value="F:DNA-binding transcription factor activity"/>
    <property type="evidence" value="ECO:0007669"/>
    <property type="project" value="InterPro"/>
</dbReference>
<evidence type="ECO:0000313" key="2">
    <source>
        <dbReference type="EMBL" id="SEB68593.1"/>
    </source>
</evidence>
<evidence type="ECO:0000313" key="3">
    <source>
        <dbReference type="Proteomes" id="UP000199183"/>
    </source>
</evidence>
<keyword evidence="3" id="KW-1185">Reference proteome</keyword>
<dbReference type="SUPFAM" id="SSF46785">
    <property type="entry name" value="Winged helix' DNA-binding domain"/>
    <property type="match status" value="1"/>
</dbReference>
<keyword evidence="2" id="KW-0238">DNA-binding</keyword>
<dbReference type="Proteomes" id="UP000199183">
    <property type="component" value="Unassembled WGS sequence"/>
</dbReference>
<dbReference type="InterPro" id="IPR000835">
    <property type="entry name" value="HTH_MarR-typ"/>
</dbReference>
<dbReference type="InterPro" id="IPR039422">
    <property type="entry name" value="MarR/SlyA-like"/>
</dbReference>
<dbReference type="OrthoDB" id="9155413at2"/>